<dbReference type="AlphaFoldDB" id="A0A0G4FVY8"/>
<evidence type="ECO:0000256" key="1">
    <source>
        <dbReference type="SAM" id="Phobius"/>
    </source>
</evidence>
<dbReference type="EMBL" id="CDMZ01000678">
    <property type="protein sequence ID" value="CEM19358.1"/>
    <property type="molecule type" value="Genomic_DNA"/>
</dbReference>
<sequence>MSEGGSLQRQVSFGPSSTKFYEKDKKGFTGSVYGARTVKKISILMGVVLTFVGVVVLRMAFHSDVPRIWTFADTIECRKKNGKPCDSKRLDQRHLDHKKDFQKFLSQSHHMMKRVVAPRDIRPSEVVLFNSLLGDQLRILAGMDRLDTARTREAISTMVDRQKRLMSVTSSLVTSMEDAGFTDFQKREFLDKLQLNLAQLSTGAKPLTRSAMRNQPSPFVSAAEKVAEQLKGLLRDADKRIVVAAINAMSLAPDAEKSTREHVVFWVELVEHITRSVTETVQADQEDIYVMLRLLDEEDEVAFRKAQLSWRHPDHAQSVIVLPAFGK</sequence>
<feature type="transmembrane region" description="Helical" evidence="1">
    <location>
        <begin position="41"/>
        <end position="61"/>
    </location>
</feature>
<reference evidence="2" key="1">
    <citation type="submission" date="2014-11" db="EMBL/GenBank/DDBJ databases">
        <authorList>
            <person name="Otto D Thomas"/>
            <person name="Naeem Raeece"/>
        </authorList>
    </citation>
    <scope>NUCLEOTIDE SEQUENCE</scope>
</reference>
<evidence type="ECO:0000313" key="2">
    <source>
        <dbReference type="EMBL" id="CEM19358.1"/>
    </source>
</evidence>
<dbReference type="VEuPathDB" id="CryptoDB:Cvel_19043"/>
<proteinExistence type="predicted"/>
<keyword evidence="1" id="KW-0472">Membrane</keyword>
<organism evidence="2">
    <name type="scientific">Chromera velia CCMP2878</name>
    <dbReference type="NCBI Taxonomy" id="1169474"/>
    <lineage>
        <taxon>Eukaryota</taxon>
        <taxon>Sar</taxon>
        <taxon>Alveolata</taxon>
        <taxon>Colpodellida</taxon>
        <taxon>Chromeraceae</taxon>
        <taxon>Chromera</taxon>
    </lineage>
</organism>
<keyword evidence="1" id="KW-0812">Transmembrane</keyword>
<accession>A0A0G4FVY8</accession>
<gene>
    <name evidence="2" type="ORF">Cvel_19043</name>
</gene>
<protein>
    <recommendedName>
        <fullName evidence="3">Transmembrane protein</fullName>
    </recommendedName>
</protein>
<keyword evidence="1" id="KW-1133">Transmembrane helix</keyword>
<name>A0A0G4FVY8_9ALVE</name>
<evidence type="ECO:0008006" key="3">
    <source>
        <dbReference type="Google" id="ProtNLM"/>
    </source>
</evidence>